<dbReference type="Gene3D" id="1.10.1670.10">
    <property type="entry name" value="Helix-hairpin-Helix base-excision DNA repair enzymes (C-terminal)"/>
    <property type="match status" value="1"/>
</dbReference>
<name>A0AAN6GBL9_9BASI</name>
<dbReference type="GO" id="GO:0006298">
    <property type="term" value="P:mismatch repair"/>
    <property type="evidence" value="ECO:0007669"/>
    <property type="project" value="TreeGrafter"/>
</dbReference>
<evidence type="ECO:0000256" key="10">
    <source>
        <dbReference type="ARBA" id="ARBA00023004"/>
    </source>
</evidence>
<organism evidence="16 17">
    <name type="scientific">Tilletia horrida</name>
    <dbReference type="NCBI Taxonomy" id="155126"/>
    <lineage>
        <taxon>Eukaryota</taxon>
        <taxon>Fungi</taxon>
        <taxon>Dikarya</taxon>
        <taxon>Basidiomycota</taxon>
        <taxon>Ustilaginomycotina</taxon>
        <taxon>Exobasidiomycetes</taxon>
        <taxon>Tilletiales</taxon>
        <taxon>Tilletiaceae</taxon>
        <taxon>Tilletia</taxon>
    </lineage>
</organism>
<dbReference type="PANTHER" id="PTHR42944:SF1">
    <property type="entry name" value="ADENINE DNA GLYCOSYLASE"/>
    <property type="match status" value="1"/>
</dbReference>
<dbReference type="Gene3D" id="3.90.79.10">
    <property type="entry name" value="Nucleoside Triphosphate Pyrophosphohydrolase"/>
    <property type="match status" value="1"/>
</dbReference>
<evidence type="ECO:0000256" key="12">
    <source>
        <dbReference type="ARBA" id="ARBA00023204"/>
    </source>
</evidence>
<keyword evidence="9" id="KW-0378">Hydrolase</keyword>
<keyword evidence="7" id="KW-0479">Metal-binding</keyword>
<evidence type="ECO:0000256" key="1">
    <source>
        <dbReference type="ARBA" id="ARBA00000843"/>
    </source>
</evidence>
<dbReference type="GO" id="GO:0000701">
    <property type="term" value="F:purine-specific mismatch base pair DNA N-glycosylase activity"/>
    <property type="evidence" value="ECO:0007669"/>
    <property type="project" value="UniProtKB-EC"/>
</dbReference>
<dbReference type="GO" id="GO:0051539">
    <property type="term" value="F:4 iron, 4 sulfur cluster binding"/>
    <property type="evidence" value="ECO:0007669"/>
    <property type="project" value="UniProtKB-KW"/>
</dbReference>
<evidence type="ECO:0000256" key="9">
    <source>
        <dbReference type="ARBA" id="ARBA00022801"/>
    </source>
</evidence>
<dbReference type="SUPFAM" id="SSF48150">
    <property type="entry name" value="DNA-glycosylase"/>
    <property type="match status" value="1"/>
</dbReference>
<dbReference type="GO" id="GO:0006285">
    <property type="term" value="P:base-excision repair, AP site formation"/>
    <property type="evidence" value="ECO:0007669"/>
    <property type="project" value="UniProtKB-ARBA"/>
</dbReference>
<dbReference type="InterPro" id="IPR003265">
    <property type="entry name" value="HhH-GPD_domain"/>
</dbReference>
<gene>
    <name evidence="16" type="ORF">OC842_003504</name>
</gene>
<comment type="cofactor">
    <cofactor evidence="2">
        <name>[4Fe-4S] cluster</name>
        <dbReference type="ChEBI" id="CHEBI:49883"/>
    </cofactor>
</comment>
<evidence type="ECO:0000256" key="7">
    <source>
        <dbReference type="ARBA" id="ARBA00022723"/>
    </source>
</evidence>
<feature type="region of interest" description="Disordered" evidence="14">
    <location>
        <begin position="1"/>
        <end position="66"/>
    </location>
</feature>
<dbReference type="Gene3D" id="1.10.340.30">
    <property type="entry name" value="Hypothetical protein, domain 2"/>
    <property type="match status" value="1"/>
</dbReference>
<evidence type="ECO:0000256" key="3">
    <source>
        <dbReference type="ARBA" id="ARBA00008343"/>
    </source>
</evidence>
<dbReference type="InterPro" id="IPR029119">
    <property type="entry name" value="MutY_C"/>
</dbReference>
<keyword evidence="12" id="KW-0234">DNA repair</keyword>
<keyword evidence="10" id="KW-0408">Iron</keyword>
<dbReference type="InterPro" id="IPR015797">
    <property type="entry name" value="NUDIX_hydrolase-like_dom_sf"/>
</dbReference>
<dbReference type="GO" id="GO:0034039">
    <property type="term" value="F:8-oxo-7,8-dihydroguanine DNA N-glycosylase activity"/>
    <property type="evidence" value="ECO:0007669"/>
    <property type="project" value="TreeGrafter"/>
</dbReference>
<dbReference type="SUPFAM" id="SSF55811">
    <property type="entry name" value="Nudix"/>
    <property type="match status" value="1"/>
</dbReference>
<dbReference type="GO" id="GO:0032357">
    <property type="term" value="F:oxidized purine DNA binding"/>
    <property type="evidence" value="ECO:0007669"/>
    <property type="project" value="TreeGrafter"/>
</dbReference>
<dbReference type="InterPro" id="IPR023170">
    <property type="entry name" value="HhH_base_excis_C"/>
</dbReference>
<feature type="region of interest" description="Disordered" evidence="14">
    <location>
        <begin position="268"/>
        <end position="301"/>
    </location>
</feature>
<feature type="region of interest" description="Disordered" evidence="14">
    <location>
        <begin position="507"/>
        <end position="530"/>
    </location>
</feature>
<keyword evidence="6" id="KW-0004">4Fe-4S</keyword>
<evidence type="ECO:0000259" key="15">
    <source>
        <dbReference type="SMART" id="SM00478"/>
    </source>
</evidence>
<feature type="region of interest" description="Disordered" evidence="14">
    <location>
        <begin position="386"/>
        <end position="459"/>
    </location>
</feature>
<evidence type="ECO:0000256" key="8">
    <source>
        <dbReference type="ARBA" id="ARBA00022763"/>
    </source>
</evidence>
<dbReference type="AlphaFoldDB" id="A0AAN6GBL9"/>
<dbReference type="Pfam" id="PF14815">
    <property type="entry name" value="NUDIX_4"/>
    <property type="match status" value="1"/>
</dbReference>
<dbReference type="Proteomes" id="UP001176521">
    <property type="component" value="Unassembled WGS sequence"/>
</dbReference>
<protein>
    <recommendedName>
        <fullName evidence="5">Adenine DNA glycosylase</fullName>
        <ecNumber evidence="4">3.2.2.31</ecNumber>
    </recommendedName>
</protein>
<reference evidence="16" key="1">
    <citation type="journal article" date="2023" name="PhytoFront">
        <title>Draft Genome Resources of Seven Strains of Tilletia horrida, Causal Agent of Kernel Smut of Rice.</title>
        <authorList>
            <person name="Khanal S."/>
            <person name="Antony Babu S."/>
            <person name="Zhou X.G."/>
        </authorList>
    </citation>
    <scope>NUCLEOTIDE SEQUENCE</scope>
    <source>
        <strain evidence="16">TX3</strain>
    </source>
</reference>
<dbReference type="CDD" id="cd00056">
    <property type="entry name" value="ENDO3c"/>
    <property type="match status" value="1"/>
</dbReference>
<evidence type="ECO:0000256" key="5">
    <source>
        <dbReference type="ARBA" id="ARBA00022023"/>
    </source>
</evidence>
<dbReference type="SMART" id="SM00478">
    <property type="entry name" value="ENDO3c"/>
    <property type="match status" value="1"/>
</dbReference>
<dbReference type="InterPro" id="IPR011257">
    <property type="entry name" value="DNA_glycosylase"/>
</dbReference>
<dbReference type="GO" id="GO:0046872">
    <property type="term" value="F:metal ion binding"/>
    <property type="evidence" value="ECO:0007669"/>
    <property type="project" value="UniProtKB-KW"/>
</dbReference>
<feature type="domain" description="HhH-GPD" evidence="15">
    <location>
        <begin position="128"/>
        <end position="311"/>
    </location>
</feature>
<dbReference type="InterPro" id="IPR044298">
    <property type="entry name" value="MIG/MutY"/>
</dbReference>
<comment type="catalytic activity">
    <reaction evidence="1">
        <text>Hydrolyzes free adenine bases from 7,8-dihydro-8-oxoguanine:adenine mismatched double-stranded DNA, leaving an apurinic site.</text>
        <dbReference type="EC" id="3.2.2.31"/>
    </reaction>
</comment>
<dbReference type="EMBL" id="JAPDMQ010000176">
    <property type="protein sequence ID" value="KAK0531792.1"/>
    <property type="molecule type" value="Genomic_DNA"/>
</dbReference>
<evidence type="ECO:0000313" key="17">
    <source>
        <dbReference type="Proteomes" id="UP001176521"/>
    </source>
</evidence>
<proteinExistence type="inferred from homology"/>
<keyword evidence="8" id="KW-0227">DNA damage</keyword>
<dbReference type="CDD" id="cd03431">
    <property type="entry name" value="NUDIX_DNA_Glycosylase_C-MutY"/>
    <property type="match status" value="1"/>
</dbReference>
<feature type="compositionally biased region" description="Acidic residues" evidence="14">
    <location>
        <begin position="386"/>
        <end position="397"/>
    </location>
</feature>
<comment type="caution">
    <text evidence="16">The sequence shown here is derived from an EMBL/GenBank/DDBJ whole genome shotgun (WGS) entry which is preliminary data.</text>
</comment>
<feature type="compositionally biased region" description="Basic and acidic residues" evidence="14">
    <location>
        <begin position="277"/>
        <end position="292"/>
    </location>
</feature>
<evidence type="ECO:0000256" key="14">
    <source>
        <dbReference type="SAM" id="MobiDB-lite"/>
    </source>
</evidence>
<accession>A0AAN6GBL9</accession>
<sequence>MPVAGKRSRAAAARLDRTDDSASASKETKGKAKKKTKGPSSSSAPDFLTLPPLALDPPQRRPMTHHTTQYHAPLLLSSRTAQDALLSWFDAVRHTRQMDWRKDWVAPSTLSAAERSRRGYEVLVSETMLQQTRIETVKGYYAKWMGLFPDVGALARAREEEVLGAWAGLGYYSRATRLQAAARTIEERYGGVLPSDPVELEKEIPGVGPYTAGAISSIVYGLPSPLLDGNVARVLSRQMGLHADGKSKTVTDVLWRAAELLVVAVSRAQQEQQQDQTTRDTEKKEEQEEVEVRPSSTPGRWNQALMELGSTVCTPFPRCESCPIRSSCRAYSEGRALAVAKAGTGGKKLSTGSDKGGEVGVGVEVEVEDIEELCSLCEPMPSLEEALSELSDEEEGGDSGGRTISGSKSAKKKKVNAKASTAESKLKQSTLSFGPPPSSAASANGTSTKKAQGASGSTSASASVSELSSEAEKIILAHVRQFPLKVAKKKVREEDAVVCIIEARSRSSGSANNGDGEMRSAKTAKGGKRKAGLLRETRIMPGSLFLIKQRPDKGLLASMWEMPTHIFEDTDPDRTADDRIKAAKTFTSSVLKTVGLPDGSEPNKSALALQVERLGLHTHVFSHLKMHMHAMHVVLEVPDLKLEARQGGGKAGKWVTAAELVDQFSMGNGMRTCWAMVSGAEDA</sequence>
<evidence type="ECO:0000256" key="13">
    <source>
        <dbReference type="ARBA" id="ARBA00023295"/>
    </source>
</evidence>
<feature type="compositionally biased region" description="Basic and acidic residues" evidence="14">
    <location>
        <begin position="14"/>
        <end position="30"/>
    </location>
</feature>
<dbReference type="EC" id="3.2.2.31" evidence="4"/>
<dbReference type="GO" id="GO:0035485">
    <property type="term" value="F:adenine/guanine mispair binding"/>
    <property type="evidence" value="ECO:0007669"/>
    <property type="project" value="TreeGrafter"/>
</dbReference>
<dbReference type="PANTHER" id="PTHR42944">
    <property type="entry name" value="ADENINE DNA GLYCOSYLASE"/>
    <property type="match status" value="1"/>
</dbReference>
<comment type="similarity">
    <text evidence="3">Belongs to the Nth/MutY family.</text>
</comment>
<evidence type="ECO:0000313" key="16">
    <source>
        <dbReference type="EMBL" id="KAK0531792.1"/>
    </source>
</evidence>
<dbReference type="InterPro" id="IPR003651">
    <property type="entry name" value="Endonuclease3_FeS-loop_motif"/>
</dbReference>
<evidence type="ECO:0000256" key="11">
    <source>
        <dbReference type="ARBA" id="ARBA00023014"/>
    </source>
</evidence>
<keyword evidence="13" id="KW-0326">Glycosidase</keyword>
<evidence type="ECO:0000256" key="2">
    <source>
        <dbReference type="ARBA" id="ARBA00001966"/>
    </source>
</evidence>
<dbReference type="GO" id="GO:0005634">
    <property type="term" value="C:nucleus"/>
    <property type="evidence" value="ECO:0007669"/>
    <property type="project" value="TreeGrafter"/>
</dbReference>
<evidence type="ECO:0000256" key="6">
    <source>
        <dbReference type="ARBA" id="ARBA00022485"/>
    </source>
</evidence>
<keyword evidence="11" id="KW-0411">Iron-sulfur</keyword>
<keyword evidence="17" id="KW-1185">Reference proteome</keyword>
<dbReference type="SMART" id="SM00525">
    <property type="entry name" value="FES"/>
    <property type="match status" value="1"/>
</dbReference>
<evidence type="ECO:0000256" key="4">
    <source>
        <dbReference type="ARBA" id="ARBA00012045"/>
    </source>
</evidence>
<dbReference type="Pfam" id="PF00730">
    <property type="entry name" value="HhH-GPD"/>
    <property type="match status" value="1"/>
</dbReference>